<feature type="chain" id="PRO_5043482376" evidence="2">
    <location>
        <begin position="28"/>
        <end position="400"/>
    </location>
</feature>
<proteinExistence type="predicted"/>
<feature type="region of interest" description="Disordered" evidence="1">
    <location>
        <begin position="195"/>
        <end position="385"/>
    </location>
</feature>
<evidence type="ECO:0000256" key="1">
    <source>
        <dbReference type="SAM" id="MobiDB-lite"/>
    </source>
</evidence>
<feature type="region of interest" description="Disordered" evidence="1">
    <location>
        <begin position="122"/>
        <end position="145"/>
    </location>
</feature>
<feature type="compositionally biased region" description="Low complexity" evidence="1">
    <location>
        <begin position="195"/>
        <end position="210"/>
    </location>
</feature>
<name>A0AAU9GEN1_DROMD</name>
<keyword evidence="2" id="KW-0732">Signal</keyword>
<accession>A0AAU9GEN1</accession>
<organism evidence="3 4">
    <name type="scientific">Drosophila madeirensis</name>
    <name type="common">Fruit fly</name>
    <dbReference type="NCBI Taxonomy" id="30013"/>
    <lineage>
        <taxon>Eukaryota</taxon>
        <taxon>Metazoa</taxon>
        <taxon>Ecdysozoa</taxon>
        <taxon>Arthropoda</taxon>
        <taxon>Hexapoda</taxon>
        <taxon>Insecta</taxon>
        <taxon>Pterygota</taxon>
        <taxon>Neoptera</taxon>
        <taxon>Endopterygota</taxon>
        <taxon>Diptera</taxon>
        <taxon>Brachycera</taxon>
        <taxon>Muscomorpha</taxon>
        <taxon>Ephydroidea</taxon>
        <taxon>Drosophilidae</taxon>
        <taxon>Drosophila</taxon>
        <taxon>Sophophora</taxon>
    </lineage>
</organism>
<dbReference type="EMBL" id="AP029267">
    <property type="protein sequence ID" value="BFG06102.1"/>
    <property type="molecule type" value="Genomic_DNA"/>
</dbReference>
<feature type="compositionally biased region" description="Low complexity" evidence="1">
    <location>
        <begin position="306"/>
        <end position="340"/>
    </location>
</feature>
<gene>
    <name evidence="3" type="ORF">DMAD_04689</name>
</gene>
<dbReference type="Proteomes" id="UP001500889">
    <property type="component" value="Chromosome E"/>
</dbReference>
<feature type="compositionally biased region" description="Acidic residues" evidence="1">
    <location>
        <begin position="364"/>
        <end position="384"/>
    </location>
</feature>
<feature type="signal peptide" evidence="2">
    <location>
        <begin position="1"/>
        <end position="27"/>
    </location>
</feature>
<evidence type="ECO:0000313" key="4">
    <source>
        <dbReference type="Proteomes" id="UP001500889"/>
    </source>
</evidence>
<dbReference type="AlphaFoldDB" id="A0AAU9GEN1"/>
<feature type="compositionally biased region" description="Acidic residues" evidence="1">
    <location>
        <begin position="211"/>
        <end position="221"/>
    </location>
</feature>
<feature type="compositionally biased region" description="Basic and acidic residues" evidence="1">
    <location>
        <begin position="122"/>
        <end position="132"/>
    </location>
</feature>
<evidence type="ECO:0000256" key="2">
    <source>
        <dbReference type="SAM" id="SignalP"/>
    </source>
</evidence>
<keyword evidence="4" id="KW-1185">Reference proteome</keyword>
<protein>
    <submittedName>
        <fullName evidence="3">Trithorax group protein osa</fullName>
    </submittedName>
</protein>
<reference evidence="3 4" key="1">
    <citation type="submission" date="2024-02" db="EMBL/GenBank/DDBJ databases">
        <title>A chromosome-level genome assembly of Drosophila madeirensis, a fruit fly species endemic to Madeira island.</title>
        <authorList>
            <person name="Tomihara K."/>
            <person name="Llopart A."/>
            <person name="Yamamoto D."/>
        </authorList>
    </citation>
    <scope>NUCLEOTIDE SEQUENCE [LARGE SCALE GENOMIC DNA]</scope>
    <source>
        <strain evidence="3 4">RF1</strain>
    </source>
</reference>
<feature type="compositionally biased region" description="Low complexity" evidence="1">
    <location>
        <begin position="267"/>
        <end position="279"/>
    </location>
</feature>
<sequence>MLQLSVERGLALLPLLMLLGLFASLEAAPSSSTGGSKKSRPEELVRVYSINAEQYARVLQLTQGRNVISEARLINGGFATVGDSLSSGWHSLLRIVGLTTLSKADEDPKVDFDGQPLCVIKTREDAPREEGSPRSSSTNNQDEEESAINCIVVLKKEHDLEQPTPDHYQYLYSVPAPQSAVVPQEAAPQAAVVPPVESAAVGEPAEQVAEQVEEQVDEEITTEAPQRSRSKSKKENTSSESTTDSFEEHFEVPRQYGAGYPPPPPQYGGYSPYGGYPYSPYSPPVQPYGAQPYPPYGQSLSPYAPQQPFGLQQPFGPQQPFGGQPPIGSPYYPQPYYGQPAPNPYAPYSYFEQTQAQNEVEKAEADDEQDEDEDSSEAQDEDVYGYDKKSMIYYKKVYAN</sequence>
<evidence type="ECO:0000313" key="3">
    <source>
        <dbReference type="EMBL" id="BFG06102.1"/>
    </source>
</evidence>